<reference evidence="2" key="1">
    <citation type="submission" date="2022-07" db="EMBL/GenBank/DDBJ databases">
        <title>Genome Sequence of Agrocybe chaxingu.</title>
        <authorList>
            <person name="Buettner E."/>
        </authorList>
    </citation>
    <scope>NUCLEOTIDE SEQUENCE</scope>
    <source>
        <strain evidence="2">MP-N11</strain>
    </source>
</reference>
<feature type="compositionally biased region" description="Acidic residues" evidence="1">
    <location>
        <begin position="248"/>
        <end position="262"/>
    </location>
</feature>
<keyword evidence="3" id="KW-1185">Reference proteome</keyword>
<dbReference type="EMBL" id="JANKHO010000381">
    <property type="protein sequence ID" value="KAJ3510665.1"/>
    <property type="molecule type" value="Genomic_DNA"/>
</dbReference>
<feature type="compositionally biased region" description="Acidic residues" evidence="1">
    <location>
        <begin position="122"/>
        <end position="134"/>
    </location>
</feature>
<feature type="compositionally biased region" description="Basic and acidic residues" evidence="1">
    <location>
        <begin position="87"/>
        <end position="97"/>
    </location>
</feature>
<dbReference type="Proteomes" id="UP001148786">
    <property type="component" value="Unassembled WGS sequence"/>
</dbReference>
<evidence type="ECO:0000313" key="2">
    <source>
        <dbReference type="EMBL" id="KAJ3510665.1"/>
    </source>
</evidence>
<comment type="caution">
    <text evidence="2">The sequence shown here is derived from an EMBL/GenBank/DDBJ whole genome shotgun (WGS) entry which is preliminary data.</text>
</comment>
<dbReference type="AlphaFoldDB" id="A0A9W8MVV0"/>
<name>A0A9W8MVV0_9AGAR</name>
<organism evidence="2 3">
    <name type="scientific">Agrocybe chaxingu</name>
    <dbReference type="NCBI Taxonomy" id="84603"/>
    <lineage>
        <taxon>Eukaryota</taxon>
        <taxon>Fungi</taxon>
        <taxon>Dikarya</taxon>
        <taxon>Basidiomycota</taxon>
        <taxon>Agaricomycotina</taxon>
        <taxon>Agaricomycetes</taxon>
        <taxon>Agaricomycetidae</taxon>
        <taxon>Agaricales</taxon>
        <taxon>Agaricineae</taxon>
        <taxon>Strophariaceae</taxon>
        <taxon>Agrocybe</taxon>
    </lineage>
</organism>
<feature type="compositionally biased region" description="Low complexity" evidence="1">
    <location>
        <begin position="228"/>
        <end position="240"/>
    </location>
</feature>
<protein>
    <submittedName>
        <fullName evidence="2">Uncharacterized protein</fullName>
    </submittedName>
</protein>
<gene>
    <name evidence="2" type="ORF">NLJ89_g4544</name>
</gene>
<feature type="compositionally biased region" description="Basic and acidic residues" evidence="1">
    <location>
        <begin position="53"/>
        <end position="63"/>
    </location>
</feature>
<accession>A0A9W8MVV0</accession>
<evidence type="ECO:0000313" key="3">
    <source>
        <dbReference type="Proteomes" id="UP001148786"/>
    </source>
</evidence>
<sequence>MASGVPLPFSLRVKRDAHPEQVQAEREAKEQEKSTQEQNRKEAIMKTAQIESQIRRTHEDKLKTLHNPPPAPTSRVLRTRPPVESADPERTEVHQEVQDVSSDSGEEYQEPGKGEVGSESTDSGEDEVLDPSDEEAVKSSKRKKKAQKGDLRAAIQRAGDQPVVVDEGKGKRKAPKKEATCGRAKKSKNVSKGLFADWQDRTTDQPVNDGEWSGVDIPNVVYERRRSSSAGSAMSVSSRSLPPTRPDSEEELGGFSDQEGDDDERRAIEITGKASKPAYYAGGSTTKVQAVHSLAKIVPTTSVPTFASPAQVLPRAKEKIRRGHLPAHLVTPFDEVLAPRLHMIFGTTAPWEAPTYQDIQTAWDTVFPEETELQLRGTALGVIVQKLVHDRLSGWKTLIGRAGITALKKHVFPTIPSGQQGPIEVQKEWCNWAISRSEEDHPFYFAEVIEDKDGNVTSQLVQHQFLAHIASIAPLTINVKTDRPVGALVLAIQSAKRAISFHLTSVEVRPQRPASDFSKANWGDHTKYDAQGNRIAVCPTSFLGELIQQLKPIQWEKILMAAIKASKVNLTAENVTATAIASTSATADRLKPKLRDDDADIASE</sequence>
<feature type="region of interest" description="Disordered" evidence="1">
    <location>
        <begin position="226"/>
        <end position="263"/>
    </location>
</feature>
<feature type="region of interest" description="Disordered" evidence="1">
    <location>
        <begin position="1"/>
        <end position="212"/>
    </location>
</feature>
<proteinExistence type="predicted"/>
<evidence type="ECO:0000256" key="1">
    <source>
        <dbReference type="SAM" id="MobiDB-lite"/>
    </source>
</evidence>
<dbReference type="OrthoDB" id="3256015at2759"/>
<feature type="compositionally biased region" description="Basic and acidic residues" evidence="1">
    <location>
        <begin position="13"/>
        <end position="44"/>
    </location>
</feature>